<feature type="transmembrane region" description="Helical" evidence="8">
    <location>
        <begin position="84"/>
        <end position="108"/>
    </location>
</feature>
<dbReference type="Proteomes" id="UP000295345">
    <property type="component" value="Unassembled WGS sequence"/>
</dbReference>
<dbReference type="PROSITE" id="PS50928">
    <property type="entry name" value="ABC_TM1"/>
    <property type="match status" value="1"/>
</dbReference>
<gene>
    <name evidence="10" type="ORF">E1283_15230</name>
</gene>
<evidence type="ECO:0000313" key="11">
    <source>
        <dbReference type="Proteomes" id="UP000295345"/>
    </source>
</evidence>
<feature type="transmembrane region" description="Helical" evidence="8">
    <location>
        <begin position="120"/>
        <end position="144"/>
    </location>
</feature>
<keyword evidence="6 8" id="KW-1133">Transmembrane helix</keyword>
<protein>
    <submittedName>
        <fullName evidence="10">ABC transporter permease</fullName>
    </submittedName>
</protein>
<dbReference type="PANTHER" id="PTHR43357">
    <property type="entry name" value="INNER MEMBRANE ABC TRANSPORTER PERMEASE PROTEIN YDCV"/>
    <property type="match status" value="1"/>
</dbReference>
<keyword evidence="7 8" id="KW-0472">Membrane</keyword>
<evidence type="ECO:0000259" key="9">
    <source>
        <dbReference type="PROSITE" id="PS50928"/>
    </source>
</evidence>
<feature type="transmembrane region" description="Helical" evidence="8">
    <location>
        <begin position="21"/>
        <end position="47"/>
    </location>
</feature>
<keyword evidence="11" id="KW-1185">Reference proteome</keyword>
<dbReference type="GO" id="GO:0005886">
    <property type="term" value="C:plasma membrane"/>
    <property type="evidence" value="ECO:0007669"/>
    <property type="project" value="UniProtKB-SubCell"/>
</dbReference>
<feature type="transmembrane region" description="Helical" evidence="8">
    <location>
        <begin position="254"/>
        <end position="276"/>
    </location>
</feature>
<keyword evidence="5 8" id="KW-0812">Transmembrane</keyword>
<dbReference type="OrthoDB" id="9810794at2"/>
<dbReference type="InterPro" id="IPR000515">
    <property type="entry name" value="MetI-like"/>
</dbReference>
<keyword evidence="2 8" id="KW-0813">Transport</keyword>
<evidence type="ECO:0000313" key="10">
    <source>
        <dbReference type="EMBL" id="TDC74570.1"/>
    </source>
</evidence>
<evidence type="ECO:0000256" key="3">
    <source>
        <dbReference type="ARBA" id="ARBA00022475"/>
    </source>
</evidence>
<evidence type="ECO:0000256" key="5">
    <source>
        <dbReference type="ARBA" id="ARBA00022692"/>
    </source>
</evidence>
<feature type="transmembrane region" description="Helical" evidence="8">
    <location>
        <begin position="156"/>
        <end position="176"/>
    </location>
</feature>
<dbReference type="PANTHER" id="PTHR43357:SF4">
    <property type="entry name" value="INNER MEMBRANE ABC TRANSPORTER PERMEASE PROTEIN YDCV"/>
    <property type="match status" value="1"/>
</dbReference>
<dbReference type="InterPro" id="IPR035906">
    <property type="entry name" value="MetI-like_sf"/>
</dbReference>
<dbReference type="CDD" id="cd06261">
    <property type="entry name" value="TM_PBP2"/>
    <property type="match status" value="1"/>
</dbReference>
<evidence type="ECO:0000256" key="6">
    <source>
        <dbReference type="ARBA" id="ARBA00022989"/>
    </source>
</evidence>
<feature type="domain" description="ABC transmembrane type-1" evidence="9">
    <location>
        <begin position="82"/>
        <end position="272"/>
    </location>
</feature>
<dbReference type="GO" id="GO:0055085">
    <property type="term" value="P:transmembrane transport"/>
    <property type="evidence" value="ECO:0007669"/>
    <property type="project" value="InterPro"/>
</dbReference>
<comment type="caution">
    <text evidence="10">The sequence shown here is derived from an EMBL/GenBank/DDBJ whole genome shotgun (WGS) entry which is preliminary data.</text>
</comment>
<keyword evidence="4" id="KW-0997">Cell inner membrane</keyword>
<dbReference type="AlphaFoldDB" id="A0A4R4TBG7"/>
<proteinExistence type="inferred from homology"/>
<dbReference type="SUPFAM" id="SSF161098">
    <property type="entry name" value="MetI-like"/>
    <property type="match status" value="1"/>
</dbReference>
<dbReference type="EMBL" id="SMKI01000141">
    <property type="protein sequence ID" value="TDC74570.1"/>
    <property type="molecule type" value="Genomic_DNA"/>
</dbReference>
<comment type="subcellular location">
    <subcellularLocation>
        <location evidence="1">Cell inner membrane</location>
        <topology evidence="1">Multi-pass membrane protein</topology>
    </subcellularLocation>
    <subcellularLocation>
        <location evidence="8">Cell membrane</location>
        <topology evidence="8">Multi-pass membrane protein</topology>
    </subcellularLocation>
</comment>
<name>A0A4R4TBG7_9ACTN</name>
<keyword evidence="3" id="KW-1003">Cell membrane</keyword>
<feature type="transmembrane region" description="Helical" evidence="8">
    <location>
        <begin position="197"/>
        <end position="221"/>
    </location>
</feature>
<evidence type="ECO:0000256" key="2">
    <source>
        <dbReference type="ARBA" id="ARBA00022448"/>
    </source>
</evidence>
<dbReference type="Gene3D" id="1.10.3720.10">
    <property type="entry name" value="MetI-like"/>
    <property type="match status" value="1"/>
</dbReference>
<evidence type="ECO:0000256" key="4">
    <source>
        <dbReference type="ARBA" id="ARBA00022519"/>
    </source>
</evidence>
<accession>A0A4R4TBG7</accession>
<reference evidence="10 11" key="1">
    <citation type="submission" date="2019-03" db="EMBL/GenBank/DDBJ databases">
        <title>Draft genome sequences of novel Actinobacteria.</title>
        <authorList>
            <person name="Sahin N."/>
            <person name="Ay H."/>
            <person name="Saygin H."/>
        </authorList>
    </citation>
    <scope>NUCLEOTIDE SEQUENCE [LARGE SCALE GENOMIC DNA]</scope>
    <source>
        <strain evidence="10 11">DSM 41900</strain>
    </source>
</reference>
<comment type="similarity">
    <text evidence="8">Belongs to the binding-protein-dependent transport system permease family.</text>
</comment>
<evidence type="ECO:0000256" key="8">
    <source>
        <dbReference type="RuleBase" id="RU363032"/>
    </source>
</evidence>
<organism evidence="10 11">
    <name type="scientific">Streptomyces hainanensis</name>
    <dbReference type="NCBI Taxonomy" id="402648"/>
    <lineage>
        <taxon>Bacteria</taxon>
        <taxon>Bacillati</taxon>
        <taxon>Actinomycetota</taxon>
        <taxon>Actinomycetes</taxon>
        <taxon>Kitasatosporales</taxon>
        <taxon>Streptomycetaceae</taxon>
        <taxon>Streptomyces</taxon>
    </lineage>
</organism>
<evidence type="ECO:0000256" key="1">
    <source>
        <dbReference type="ARBA" id="ARBA00004429"/>
    </source>
</evidence>
<sequence length="305" mass="31710">MTSRTTSRLTGRLTGRPTGTGLGAAARGVFLTLTAGFVLLPLAVVVLSSFSADEVADGGWPNGWSLRWFREALEYEPFRVGLAYSLQVAALATAISLAVGAAAAYAIARYRFPGAALLRAVFVMPLSLPRVVTGFCLFVLYASLFPTAYGTVGGIAFAHCLLLLPFVVSVLGAALAGLDPALEEAARDLGASPPRAFLRITLPQIRPALIAAAVFAFITSFDEVDTSVFLMPADQTTLPVAVFLRLEQQQDPTVTAMSSLLIAGSLLLAAAAALAARGVGAALVAREAGTGEPGEPKETRGERTA</sequence>
<dbReference type="RefSeq" id="WP_132818575.1">
    <property type="nucleotide sequence ID" value="NZ_SMKI01000141.1"/>
</dbReference>
<dbReference type="Pfam" id="PF00528">
    <property type="entry name" value="BPD_transp_1"/>
    <property type="match status" value="1"/>
</dbReference>
<evidence type="ECO:0000256" key="7">
    <source>
        <dbReference type="ARBA" id="ARBA00023136"/>
    </source>
</evidence>